<organism evidence="2 3">
    <name type="scientific">Pseudonaja textilis</name>
    <name type="common">Eastern brown snake</name>
    <dbReference type="NCBI Taxonomy" id="8673"/>
    <lineage>
        <taxon>Eukaryota</taxon>
        <taxon>Metazoa</taxon>
        <taxon>Chordata</taxon>
        <taxon>Craniata</taxon>
        <taxon>Vertebrata</taxon>
        <taxon>Euteleostomi</taxon>
        <taxon>Lepidosauria</taxon>
        <taxon>Squamata</taxon>
        <taxon>Bifurcata</taxon>
        <taxon>Unidentata</taxon>
        <taxon>Episquamata</taxon>
        <taxon>Toxicofera</taxon>
        <taxon>Serpentes</taxon>
        <taxon>Colubroidea</taxon>
        <taxon>Elapidae</taxon>
        <taxon>Hydrophiinae</taxon>
        <taxon>Pseudonaja</taxon>
    </lineage>
</organism>
<dbReference type="AlphaFoldDB" id="A0A670XPW2"/>
<accession>A0A670XPW2</accession>
<dbReference type="Proteomes" id="UP000472273">
    <property type="component" value="Unplaced"/>
</dbReference>
<name>A0A670XPW2_PSETE</name>
<dbReference type="Pfam" id="PF15118">
    <property type="entry name" value="DUF4560"/>
    <property type="match status" value="1"/>
</dbReference>
<dbReference type="OMA" id="VMFNVRL"/>
<reference evidence="2" key="1">
    <citation type="submission" date="2025-08" db="UniProtKB">
        <authorList>
            <consortium name="Ensembl"/>
        </authorList>
    </citation>
    <scope>IDENTIFICATION</scope>
</reference>
<keyword evidence="1" id="KW-1133">Transmembrane helix</keyword>
<keyword evidence="1" id="KW-0472">Membrane</keyword>
<dbReference type="GeneTree" id="ENSGT00980000198850"/>
<reference evidence="2" key="2">
    <citation type="submission" date="2025-09" db="UniProtKB">
        <authorList>
            <consortium name="Ensembl"/>
        </authorList>
    </citation>
    <scope>IDENTIFICATION</scope>
</reference>
<dbReference type="PANTHER" id="PTHR34446">
    <property type="entry name" value="SMALL INTEGRAL MEMBRANE PROTEIN 10"/>
    <property type="match status" value="1"/>
</dbReference>
<dbReference type="PANTHER" id="PTHR34446:SF1">
    <property type="entry name" value="SALIVARY GLAND SPECIFIC PROTEIN SAGSIN1"/>
    <property type="match status" value="1"/>
</dbReference>
<protein>
    <submittedName>
        <fullName evidence="2">Uncharacterized protein</fullName>
    </submittedName>
</protein>
<keyword evidence="3" id="KW-1185">Reference proteome</keyword>
<proteinExistence type="predicted"/>
<dbReference type="InterPro" id="IPR029367">
    <property type="entry name" value="SMIM10"/>
</dbReference>
<sequence length="98" mass="11079">VEVLSILWLGGSMMKVASLLLSVLVARLPQLVTGRSYGIFCKGLTRTLLLFFGLAWKFHVNFSSLYLVTSMLFNVRLQVMLEGRFNPRAQHGSSRYLL</sequence>
<evidence type="ECO:0000256" key="1">
    <source>
        <dbReference type="SAM" id="Phobius"/>
    </source>
</evidence>
<keyword evidence="1" id="KW-0812">Transmembrane</keyword>
<dbReference type="Ensembl" id="ENSPTXT00000001308.1">
    <property type="protein sequence ID" value="ENSPTXP00000001271.1"/>
    <property type="gene ID" value="ENSPTXG00000001045.1"/>
</dbReference>
<evidence type="ECO:0000313" key="3">
    <source>
        <dbReference type="Proteomes" id="UP000472273"/>
    </source>
</evidence>
<evidence type="ECO:0000313" key="2">
    <source>
        <dbReference type="Ensembl" id="ENSPTXP00000001271.1"/>
    </source>
</evidence>
<feature type="transmembrane region" description="Helical" evidence="1">
    <location>
        <begin position="6"/>
        <end position="25"/>
    </location>
</feature>